<dbReference type="PANTHER" id="PTHR24034">
    <property type="entry name" value="EGF-LIKE DOMAIN-CONTAINING PROTEIN"/>
    <property type="match status" value="1"/>
</dbReference>
<organism evidence="16 17">
    <name type="scientific">Anabarilius grahami</name>
    <name type="common">Kanglang fish</name>
    <name type="synonym">Barilius grahami</name>
    <dbReference type="NCBI Taxonomy" id="495550"/>
    <lineage>
        <taxon>Eukaryota</taxon>
        <taxon>Metazoa</taxon>
        <taxon>Chordata</taxon>
        <taxon>Craniata</taxon>
        <taxon>Vertebrata</taxon>
        <taxon>Euteleostomi</taxon>
        <taxon>Actinopterygii</taxon>
        <taxon>Neopterygii</taxon>
        <taxon>Teleostei</taxon>
        <taxon>Ostariophysi</taxon>
        <taxon>Cypriniformes</taxon>
        <taxon>Xenocyprididae</taxon>
        <taxon>Xenocypridinae</taxon>
        <taxon>Xenocypridinae incertae sedis</taxon>
        <taxon>Anabarilius</taxon>
    </lineage>
</organism>
<keyword evidence="6 12" id="KW-0245">EGF-like domain</keyword>
<evidence type="ECO:0000256" key="4">
    <source>
        <dbReference type="ARBA" id="ARBA00022525"/>
    </source>
</evidence>
<dbReference type="CDD" id="cd00054">
    <property type="entry name" value="EGF_CA"/>
    <property type="match status" value="1"/>
</dbReference>
<evidence type="ECO:0000256" key="9">
    <source>
        <dbReference type="ARBA" id="ARBA00023157"/>
    </source>
</evidence>
<dbReference type="SMART" id="SM00181">
    <property type="entry name" value="EGF"/>
    <property type="match status" value="6"/>
</dbReference>
<feature type="domain" description="EGF-like" evidence="15">
    <location>
        <begin position="325"/>
        <end position="368"/>
    </location>
</feature>
<evidence type="ECO:0000256" key="1">
    <source>
        <dbReference type="ARBA" id="ARBA00004498"/>
    </source>
</evidence>
<proteinExistence type="inferred from homology"/>
<dbReference type="InterPro" id="IPR000152">
    <property type="entry name" value="EGF-type_Asp/Asn_hydroxyl_site"/>
</dbReference>
<evidence type="ECO:0000256" key="5">
    <source>
        <dbReference type="ARBA" id="ARBA00022530"/>
    </source>
</evidence>
<dbReference type="GO" id="GO:0016504">
    <property type="term" value="F:peptidase activator activity"/>
    <property type="evidence" value="ECO:0007669"/>
    <property type="project" value="InterPro"/>
</dbReference>
<dbReference type="FunFam" id="2.10.25.10:FF:001228">
    <property type="entry name" value="Fibulin 1"/>
    <property type="match status" value="1"/>
</dbReference>
<dbReference type="InterPro" id="IPR018097">
    <property type="entry name" value="EGF_Ca-bd_CS"/>
</dbReference>
<dbReference type="GO" id="GO:0030198">
    <property type="term" value="P:extracellular matrix organization"/>
    <property type="evidence" value="ECO:0007669"/>
    <property type="project" value="InterPro"/>
</dbReference>
<dbReference type="InterPro" id="IPR009030">
    <property type="entry name" value="Growth_fac_rcpt_cys_sf"/>
</dbReference>
<dbReference type="Pfam" id="PF22914">
    <property type="entry name" value="Fibulin_C"/>
    <property type="match status" value="1"/>
</dbReference>
<dbReference type="PROSITE" id="PS50026">
    <property type="entry name" value="EGF_3"/>
    <property type="match status" value="2"/>
</dbReference>
<keyword evidence="10" id="KW-0325">Glycoprotein</keyword>
<keyword evidence="13" id="KW-0732">Signal</keyword>
<gene>
    <name evidence="16" type="ORF">DPX16_3067</name>
</gene>
<dbReference type="InterPro" id="IPR000742">
    <property type="entry name" value="EGF"/>
</dbReference>
<evidence type="ECO:0000256" key="12">
    <source>
        <dbReference type="PROSITE-ProRule" id="PRU00076"/>
    </source>
</evidence>
<feature type="domain" description="Anaphylatoxin-like" evidence="14">
    <location>
        <begin position="29"/>
        <end position="63"/>
    </location>
</feature>
<dbReference type="FunFam" id="2.10.25.10:FF:000104">
    <property type="entry name" value="Fibulin-1"/>
    <property type="match status" value="1"/>
</dbReference>
<evidence type="ECO:0000256" key="2">
    <source>
        <dbReference type="ARBA" id="ARBA00006127"/>
    </source>
</evidence>
<dbReference type="PROSITE" id="PS01186">
    <property type="entry name" value="EGF_2"/>
    <property type="match status" value="1"/>
</dbReference>
<evidence type="ECO:0000256" key="7">
    <source>
        <dbReference type="ARBA" id="ARBA00022737"/>
    </source>
</evidence>
<dbReference type="PROSITE" id="PS01187">
    <property type="entry name" value="EGF_CA"/>
    <property type="match status" value="2"/>
</dbReference>
<dbReference type="InterPro" id="IPR017048">
    <property type="entry name" value="Fibulin-1"/>
</dbReference>
<evidence type="ECO:0000256" key="6">
    <source>
        <dbReference type="ARBA" id="ARBA00022536"/>
    </source>
</evidence>
<evidence type="ECO:0000256" key="8">
    <source>
        <dbReference type="ARBA" id="ARBA00022837"/>
    </source>
</evidence>
<dbReference type="SMART" id="SM00179">
    <property type="entry name" value="EGF_CA"/>
    <property type="match status" value="5"/>
</dbReference>
<dbReference type="Pfam" id="PF12662">
    <property type="entry name" value="cEGF"/>
    <property type="match status" value="2"/>
</dbReference>
<sequence length="533" mass="58277">MDLCVIVLLSLCGLLRGQETTDPISLDDCCKDGKDRGQESQDCTSMPLISESTTCRIAQEQCCATVLDDNICTSGINKAKDRGSCEGLLFSSTCETKTAKMCCACCLLGRAAQEQGLSCDLTLAVGYQCGVVSRACCVDRLPNVDGKLTPDLQPSQGDALNTEDQCRAAGCAQRCLNGTCACLVGYKLKADRKTCEDINECLLGSHHCQPGERCINTLGSYRCQREVSCGTGYELTDNNKCEDVNECRNYPGRLCAHKCENILGSYKCSCTTGFKLADDGRNCDDLNECDSNPCSQECANVYGSYQCYCRRGYQLSDMDGITCEDIDECALPTGGHICSYRCHNTPGSFHCTCPATGYTLAPNGRSCQDIDECLTGTHSCTESQSCFNIQGGYKCLNFDCPVNYRRSGDTRCERLPCNQSSECLALPVRITYYHLTFPTKIPIPTNIFRMGPSNSVLGDDIEVAIVDGNQGGYFAAKRLDHGGVLVVQKPITLPQDFEISLEMKLRRFGHLSVYLFKIRLFVTPDELSNAIIE</sequence>
<reference evidence="16 17" key="1">
    <citation type="submission" date="2018-10" db="EMBL/GenBank/DDBJ databases">
        <title>Genome assembly for a Yunnan-Guizhou Plateau 3E fish, Anabarilius grahami (Regan), and its evolutionary and genetic applications.</title>
        <authorList>
            <person name="Jiang W."/>
        </authorList>
    </citation>
    <scope>NUCLEOTIDE SEQUENCE [LARGE SCALE GENOMIC DNA]</scope>
    <source>
        <strain evidence="16">AG-KIZ</strain>
        <tissue evidence="16">Muscle</tissue>
    </source>
</reference>
<dbReference type="PROSITE" id="PS00010">
    <property type="entry name" value="ASX_HYDROXYL"/>
    <property type="match status" value="3"/>
</dbReference>
<dbReference type="SMART" id="SM00104">
    <property type="entry name" value="ANATO"/>
    <property type="match status" value="3"/>
</dbReference>
<keyword evidence="4" id="KW-0964">Secreted</keyword>
<dbReference type="Gene3D" id="2.10.25.10">
    <property type="entry name" value="Laminin"/>
    <property type="match status" value="6"/>
</dbReference>
<evidence type="ECO:0000259" key="14">
    <source>
        <dbReference type="PROSITE" id="PS01178"/>
    </source>
</evidence>
<evidence type="ECO:0000313" key="16">
    <source>
        <dbReference type="EMBL" id="ROI37129.1"/>
    </source>
</evidence>
<protein>
    <recommendedName>
        <fullName evidence="3">Fibulin-1</fullName>
    </recommendedName>
</protein>
<keyword evidence="8" id="KW-0106">Calcium</keyword>
<dbReference type="PANTHER" id="PTHR24034:SF97">
    <property type="entry name" value="FIBULIN-1"/>
    <property type="match status" value="1"/>
</dbReference>
<evidence type="ECO:0000256" key="10">
    <source>
        <dbReference type="ARBA" id="ARBA00023180"/>
    </source>
</evidence>
<dbReference type="GO" id="GO:0005509">
    <property type="term" value="F:calcium ion binding"/>
    <property type="evidence" value="ECO:0007669"/>
    <property type="project" value="InterPro"/>
</dbReference>
<dbReference type="FunFam" id="2.10.25.10:FF:000078">
    <property type="entry name" value="Fibulin-1"/>
    <property type="match status" value="1"/>
</dbReference>
<dbReference type="InterPro" id="IPR049883">
    <property type="entry name" value="NOTCH1_EGF-like"/>
</dbReference>
<keyword evidence="5" id="KW-0272">Extracellular matrix</keyword>
<dbReference type="Pfam" id="PF07645">
    <property type="entry name" value="EGF_CA"/>
    <property type="match status" value="2"/>
</dbReference>
<evidence type="ECO:0000256" key="3">
    <source>
        <dbReference type="ARBA" id="ARBA00021554"/>
    </source>
</evidence>
<accession>A0A3N0XIW1</accession>
<comment type="caution">
    <text evidence="16">The sequence shown here is derived from an EMBL/GenBank/DDBJ whole genome shotgun (WGS) entry which is preliminary data.</text>
</comment>
<dbReference type="InterPro" id="IPR050751">
    <property type="entry name" value="ECM_structural_protein"/>
</dbReference>
<dbReference type="PIRSF" id="PIRSF036313">
    <property type="entry name" value="Fibulin-1"/>
    <property type="match status" value="1"/>
</dbReference>
<dbReference type="Pfam" id="PF01821">
    <property type="entry name" value="ANATO"/>
    <property type="match status" value="1"/>
</dbReference>
<comment type="similarity">
    <text evidence="2">Belongs to the fibulin family.</text>
</comment>
<keyword evidence="17" id="KW-1185">Reference proteome</keyword>
<name>A0A3N0XIW1_ANAGA</name>
<dbReference type="SUPFAM" id="SSF57184">
    <property type="entry name" value="Growth factor receptor domain"/>
    <property type="match status" value="1"/>
</dbReference>
<dbReference type="Proteomes" id="UP000281406">
    <property type="component" value="Unassembled WGS sequence"/>
</dbReference>
<comment type="subcellular location">
    <subcellularLocation>
        <location evidence="1">Secreted</location>
        <location evidence="1">Extracellular space</location>
        <location evidence="1">Extracellular matrix</location>
    </subcellularLocation>
</comment>
<dbReference type="InterPro" id="IPR055088">
    <property type="entry name" value="Fibulin_C"/>
</dbReference>
<feature type="signal peptide" evidence="13">
    <location>
        <begin position="1"/>
        <end position="17"/>
    </location>
</feature>
<keyword evidence="7" id="KW-0677">Repeat</keyword>
<dbReference type="SUPFAM" id="SSF57196">
    <property type="entry name" value="EGF/Laminin"/>
    <property type="match status" value="2"/>
</dbReference>
<dbReference type="OrthoDB" id="4062651at2759"/>
<evidence type="ECO:0000256" key="11">
    <source>
        <dbReference type="ARBA" id="ARBA00057836"/>
    </source>
</evidence>
<evidence type="ECO:0000313" key="17">
    <source>
        <dbReference type="Proteomes" id="UP000281406"/>
    </source>
</evidence>
<evidence type="ECO:0000259" key="15">
    <source>
        <dbReference type="PROSITE" id="PS50026"/>
    </source>
</evidence>
<feature type="domain" description="EGF-like" evidence="15">
    <location>
        <begin position="285"/>
        <end position="324"/>
    </location>
</feature>
<evidence type="ECO:0000256" key="13">
    <source>
        <dbReference type="SAM" id="SignalP"/>
    </source>
</evidence>
<dbReference type="GO" id="GO:0005576">
    <property type="term" value="C:extracellular region"/>
    <property type="evidence" value="ECO:0007669"/>
    <property type="project" value="InterPro"/>
</dbReference>
<comment type="caution">
    <text evidence="12">Lacks conserved residue(s) required for the propagation of feature annotation.</text>
</comment>
<keyword evidence="9" id="KW-1015">Disulfide bond</keyword>
<dbReference type="AlphaFoldDB" id="A0A3N0XIW1"/>
<dbReference type="FunFam" id="2.10.25.10:FF:000150">
    <property type="entry name" value="Fibulin-1"/>
    <property type="match status" value="1"/>
</dbReference>
<dbReference type="InterPro" id="IPR001881">
    <property type="entry name" value="EGF-like_Ca-bd_dom"/>
</dbReference>
<dbReference type="InterPro" id="IPR026823">
    <property type="entry name" value="cEGF"/>
</dbReference>
<dbReference type="PROSITE" id="PS01177">
    <property type="entry name" value="ANAPHYLATOXIN_1"/>
    <property type="match status" value="2"/>
</dbReference>
<comment type="function">
    <text evidence="11">Incorporated into fibronectin-containing matrix fibers. May play a role in cell adhesion and migration along protein fibers within the extracellular matrix (ECM). Could be important for certain developmental processes and contribute to the supramolecular organization of ECM architecture, in particular to those of basement membranes.</text>
</comment>
<dbReference type="InterPro" id="IPR000020">
    <property type="entry name" value="Anaphylatoxin/fibulin"/>
</dbReference>
<feature type="chain" id="PRO_5018229804" description="Fibulin-1" evidence="13">
    <location>
        <begin position="18"/>
        <end position="533"/>
    </location>
</feature>
<dbReference type="PROSITE" id="PS01178">
    <property type="entry name" value="ANAPHYLATOXIN_2"/>
    <property type="match status" value="1"/>
</dbReference>
<dbReference type="EMBL" id="RJVU01072345">
    <property type="protein sequence ID" value="ROI37129.1"/>
    <property type="molecule type" value="Genomic_DNA"/>
</dbReference>